<evidence type="ECO:0000313" key="2">
    <source>
        <dbReference type="Proteomes" id="UP000614601"/>
    </source>
</evidence>
<organism evidence="1 2">
    <name type="scientific">Bursaphelenchus okinawaensis</name>
    <dbReference type="NCBI Taxonomy" id="465554"/>
    <lineage>
        <taxon>Eukaryota</taxon>
        <taxon>Metazoa</taxon>
        <taxon>Ecdysozoa</taxon>
        <taxon>Nematoda</taxon>
        <taxon>Chromadorea</taxon>
        <taxon>Rhabditida</taxon>
        <taxon>Tylenchina</taxon>
        <taxon>Tylenchomorpha</taxon>
        <taxon>Aphelenchoidea</taxon>
        <taxon>Aphelenchoididae</taxon>
        <taxon>Bursaphelenchus</taxon>
    </lineage>
</organism>
<keyword evidence="2" id="KW-1185">Reference proteome</keyword>
<reference evidence="1" key="1">
    <citation type="submission" date="2020-09" db="EMBL/GenBank/DDBJ databases">
        <authorList>
            <person name="Kikuchi T."/>
        </authorList>
    </citation>
    <scope>NUCLEOTIDE SEQUENCE</scope>
    <source>
        <strain evidence="1">SH1</strain>
    </source>
</reference>
<dbReference type="OrthoDB" id="5830440at2759"/>
<gene>
    <name evidence="1" type="ORF">BOKJ2_LOCUS1134</name>
</gene>
<dbReference type="EMBL" id="CAJFCW020000001">
    <property type="protein sequence ID" value="CAG9081822.1"/>
    <property type="molecule type" value="Genomic_DNA"/>
</dbReference>
<accession>A0A811JSM6</accession>
<comment type="caution">
    <text evidence="1">The sequence shown here is derived from an EMBL/GenBank/DDBJ whole genome shotgun (WGS) entry which is preliminary data.</text>
</comment>
<proteinExistence type="predicted"/>
<dbReference type="Proteomes" id="UP000614601">
    <property type="component" value="Unassembled WGS sequence"/>
</dbReference>
<evidence type="ECO:0000313" key="1">
    <source>
        <dbReference type="EMBL" id="CAD5206450.1"/>
    </source>
</evidence>
<sequence length="100" mass="11945">MLIFEWRRRFRQYFRSPPSSTATYKKAAKNKLLFTFVVFAIGWHLAGDTVMDYLFFKKDEETGELIFIPPIKARQERIRLGREYDKETLPVSQQKFAFDA</sequence>
<protein>
    <submittedName>
        <fullName evidence="1">Uncharacterized protein</fullName>
    </submittedName>
</protein>
<name>A0A811JSM6_9BILA</name>
<dbReference type="Proteomes" id="UP000783686">
    <property type="component" value="Unassembled WGS sequence"/>
</dbReference>
<dbReference type="AlphaFoldDB" id="A0A811JSM6"/>
<dbReference type="EMBL" id="CAJFDH010000001">
    <property type="protein sequence ID" value="CAD5206450.1"/>
    <property type="molecule type" value="Genomic_DNA"/>
</dbReference>